<feature type="transmembrane region" description="Helical" evidence="2">
    <location>
        <begin position="278"/>
        <end position="303"/>
    </location>
</feature>
<keyword evidence="2" id="KW-0472">Membrane</keyword>
<accession>A0ABV7G239</accession>
<reference evidence="4" key="1">
    <citation type="journal article" date="2019" name="Int. J. Syst. Evol. Microbiol.">
        <title>The Global Catalogue of Microorganisms (GCM) 10K type strain sequencing project: providing services to taxonomists for standard genome sequencing and annotation.</title>
        <authorList>
            <consortium name="The Broad Institute Genomics Platform"/>
            <consortium name="The Broad Institute Genome Sequencing Center for Infectious Disease"/>
            <person name="Wu L."/>
            <person name="Ma J."/>
        </authorList>
    </citation>
    <scope>NUCLEOTIDE SEQUENCE [LARGE SCALE GENOMIC DNA]</scope>
    <source>
        <strain evidence="4">KCTC 52094</strain>
    </source>
</reference>
<evidence type="ECO:0000313" key="4">
    <source>
        <dbReference type="Proteomes" id="UP001595593"/>
    </source>
</evidence>
<evidence type="ECO:0008006" key="5">
    <source>
        <dbReference type="Google" id="ProtNLM"/>
    </source>
</evidence>
<evidence type="ECO:0000313" key="3">
    <source>
        <dbReference type="EMBL" id="MFC3126764.1"/>
    </source>
</evidence>
<protein>
    <recommendedName>
        <fullName evidence="5">Glycosyltransferase RgtA/B/C/D-like domain-containing protein</fullName>
    </recommendedName>
</protein>
<feature type="transmembrane region" description="Helical" evidence="2">
    <location>
        <begin position="237"/>
        <end position="258"/>
    </location>
</feature>
<dbReference type="Proteomes" id="UP001595593">
    <property type="component" value="Unassembled WGS sequence"/>
</dbReference>
<comment type="caution">
    <text evidence="3">The sequence shown here is derived from an EMBL/GenBank/DDBJ whole genome shotgun (WGS) entry which is preliminary data.</text>
</comment>
<feature type="transmembrane region" description="Helical" evidence="2">
    <location>
        <begin position="38"/>
        <end position="60"/>
    </location>
</feature>
<dbReference type="EMBL" id="JBHRTN010000018">
    <property type="protein sequence ID" value="MFC3126764.1"/>
    <property type="molecule type" value="Genomic_DNA"/>
</dbReference>
<keyword evidence="2" id="KW-0812">Transmembrane</keyword>
<sequence>MKPSTMNAAAGEHAPERTTPGRHADPAYFADTWAFQALALRILALLPALGFLLVVLSPPLNHDVAAVLDFAARMLRGEPLYAELVDVNPPLVFLLNLPAAWLAAMTPLSDIQALLGLLLLFCAGTLWLCLRLAQRGAAERAVLMALLPLLMLQAGYDFGQREHLMAVAALPYLFLAERRIAAVATPWPLWLAALGLAALGFALKPHFLAVPLLVEAMVLLAVWRGRGLVAAFHDPAPWLMAALWALYVAAIPVFFPAYFDEILPLVWGWYVDLGSAPWWRVLLTAPTGSAALLALGAALLAGFAPSRLGWLPKLAAAAMLGGLAAALVQHKGWSYHLVPVWLFGGLAAATLAARAADAALSPGTARRAGPFLAFGLALFLGAFALRGDQSPWLQLNWAESRGGQLAAWLAREAPEGRLLVLSPDIPDVYPAVNYAGERLLLPFMSTWLLQATYGECSPGAPRYRAPRAMPEAERRVWNSVAEALAQGAPATVMIARWSGIPECGGHFDLLDYFLRNPEFARAWRMYRPAGEIGGYRLFRRVP</sequence>
<name>A0ABV7G239_9PROT</name>
<dbReference type="RefSeq" id="WP_379598317.1">
    <property type="nucleotide sequence ID" value="NZ_JBHRTN010000018.1"/>
</dbReference>
<feature type="region of interest" description="Disordered" evidence="1">
    <location>
        <begin position="1"/>
        <end position="22"/>
    </location>
</feature>
<keyword evidence="4" id="KW-1185">Reference proteome</keyword>
<feature type="transmembrane region" description="Helical" evidence="2">
    <location>
        <begin position="368"/>
        <end position="385"/>
    </location>
</feature>
<feature type="transmembrane region" description="Helical" evidence="2">
    <location>
        <begin position="180"/>
        <end position="201"/>
    </location>
</feature>
<evidence type="ECO:0000256" key="2">
    <source>
        <dbReference type="SAM" id="Phobius"/>
    </source>
</evidence>
<feature type="transmembrane region" description="Helical" evidence="2">
    <location>
        <begin position="334"/>
        <end position="356"/>
    </location>
</feature>
<feature type="transmembrane region" description="Helical" evidence="2">
    <location>
        <begin position="114"/>
        <end position="134"/>
    </location>
</feature>
<evidence type="ECO:0000256" key="1">
    <source>
        <dbReference type="SAM" id="MobiDB-lite"/>
    </source>
</evidence>
<feature type="transmembrane region" description="Helical" evidence="2">
    <location>
        <begin position="310"/>
        <end position="328"/>
    </location>
</feature>
<feature type="transmembrane region" description="Helical" evidence="2">
    <location>
        <begin position="207"/>
        <end position="225"/>
    </location>
</feature>
<gene>
    <name evidence="3" type="ORF">ACFOD4_16995</name>
</gene>
<organism evidence="3 4">
    <name type="scientific">Teichococcus globiformis</name>
    <dbReference type="NCBI Taxonomy" id="2307229"/>
    <lineage>
        <taxon>Bacteria</taxon>
        <taxon>Pseudomonadati</taxon>
        <taxon>Pseudomonadota</taxon>
        <taxon>Alphaproteobacteria</taxon>
        <taxon>Acetobacterales</taxon>
        <taxon>Roseomonadaceae</taxon>
        <taxon>Roseomonas</taxon>
    </lineage>
</organism>
<keyword evidence="2" id="KW-1133">Transmembrane helix</keyword>
<proteinExistence type="predicted"/>